<gene>
    <name evidence="1" type="ORF">H6F44_13730</name>
</gene>
<keyword evidence="2" id="KW-1185">Reference proteome</keyword>
<name>A0A926Z6U5_9CYAN</name>
<dbReference type="Proteomes" id="UP000631421">
    <property type="component" value="Unassembled WGS sequence"/>
</dbReference>
<sequence>MLADVTESFNVAKSLVSIAVLSLLNIGLLSAKDCSYAIGFNLSNSSSADNNNVISTPIQSPIQDLPKSTVSPDAKISSFDKSLNSHIKGFDILSLNNIYVAETPKILSVDHSSLFTMHYGESKEPNHTSFVSFKNDIAPTANSKTGITYPYKLTNASYNNSNIAILGGDSSLRVSAPNLNNVKLDQFKFDPSGGLLVLGCLFLGKRYLRKQTNTNPK</sequence>
<dbReference type="AlphaFoldDB" id="A0A926Z6U5"/>
<reference evidence="1" key="2">
    <citation type="submission" date="2020-08" db="EMBL/GenBank/DDBJ databases">
        <authorList>
            <person name="Chen M."/>
            <person name="Teng W."/>
            <person name="Zhao L."/>
            <person name="Hu C."/>
            <person name="Zhou Y."/>
            <person name="Han B."/>
            <person name="Song L."/>
            <person name="Shu W."/>
        </authorList>
    </citation>
    <scope>NUCLEOTIDE SEQUENCE</scope>
    <source>
        <strain evidence="1">FACHB-1277</strain>
    </source>
</reference>
<evidence type="ECO:0008006" key="3">
    <source>
        <dbReference type="Google" id="ProtNLM"/>
    </source>
</evidence>
<protein>
    <recommendedName>
        <fullName evidence="3">PEP-CTERM sorting domain-containing protein</fullName>
    </recommendedName>
</protein>
<proteinExistence type="predicted"/>
<organism evidence="1 2">
    <name type="scientific">Pseudanabaena cinerea FACHB-1277</name>
    <dbReference type="NCBI Taxonomy" id="2949581"/>
    <lineage>
        <taxon>Bacteria</taxon>
        <taxon>Bacillati</taxon>
        <taxon>Cyanobacteriota</taxon>
        <taxon>Cyanophyceae</taxon>
        <taxon>Pseudanabaenales</taxon>
        <taxon>Pseudanabaenaceae</taxon>
        <taxon>Pseudanabaena</taxon>
        <taxon>Pseudanabaena cinerea</taxon>
    </lineage>
</organism>
<evidence type="ECO:0000313" key="1">
    <source>
        <dbReference type="EMBL" id="MBD2151173.1"/>
    </source>
</evidence>
<comment type="caution">
    <text evidence="1">The sequence shown here is derived from an EMBL/GenBank/DDBJ whole genome shotgun (WGS) entry which is preliminary data.</text>
</comment>
<reference evidence="1" key="1">
    <citation type="journal article" date="2015" name="ISME J.">
        <title>Draft Genome Sequence of Streptomyces incarnatus NRRL8089, which Produces the Nucleoside Antibiotic Sinefungin.</title>
        <authorList>
            <person name="Oshima K."/>
            <person name="Hattori M."/>
            <person name="Shimizu H."/>
            <person name="Fukuda K."/>
            <person name="Nemoto M."/>
            <person name="Inagaki K."/>
            <person name="Tamura T."/>
        </authorList>
    </citation>
    <scope>NUCLEOTIDE SEQUENCE</scope>
    <source>
        <strain evidence="1">FACHB-1277</strain>
    </source>
</reference>
<dbReference type="EMBL" id="JACJPY010000044">
    <property type="protein sequence ID" value="MBD2151173.1"/>
    <property type="molecule type" value="Genomic_DNA"/>
</dbReference>
<evidence type="ECO:0000313" key="2">
    <source>
        <dbReference type="Proteomes" id="UP000631421"/>
    </source>
</evidence>
<dbReference type="RefSeq" id="WP_190351591.1">
    <property type="nucleotide sequence ID" value="NZ_JACJPY010000044.1"/>
</dbReference>
<accession>A0A926Z6U5</accession>